<evidence type="ECO:0000313" key="3">
    <source>
        <dbReference type="Proteomes" id="UP000323000"/>
    </source>
</evidence>
<proteinExistence type="predicted"/>
<sequence>MAPANQPSSKVSAIDARMTPSGSGSVAPAVKIAKKKIAKKRTRNSDMAPANQPPFEVPGVDPQMTPSVWASLSVAQAEKIIKNRKGEIHNMCKRKDPCTVVSCNAPVNVDKWDDIPEEQIQPRVDWILWRMKLRFECIQDQARREVQNPDMMEIISKLGSSNIGD</sequence>
<reference evidence="3" key="1">
    <citation type="journal article" date="2019" name="Gigascience">
        <title>De novo genome assembly of the endangered Acer yangbiense, a plant species with extremely small populations endemic to Yunnan Province, China.</title>
        <authorList>
            <person name="Yang J."/>
            <person name="Wariss H.M."/>
            <person name="Tao L."/>
            <person name="Zhang R."/>
            <person name="Yun Q."/>
            <person name="Hollingsworth P."/>
            <person name="Dao Z."/>
            <person name="Luo G."/>
            <person name="Guo H."/>
            <person name="Ma Y."/>
            <person name="Sun W."/>
        </authorList>
    </citation>
    <scope>NUCLEOTIDE SEQUENCE [LARGE SCALE GENOMIC DNA]</scope>
    <source>
        <strain evidence="3">cv. Malutang</strain>
    </source>
</reference>
<accession>A0A5C7IQE6</accession>
<feature type="compositionally biased region" description="Polar residues" evidence="1">
    <location>
        <begin position="1"/>
        <end position="11"/>
    </location>
</feature>
<name>A0A5C7IQE6_9ROSI</name>
<dbReference type="OrthoDB" id="1650587at2759"/>
<gene>
    <name evidence="2" type="ORF">EZV62_000196</name>
</gene>
<organism evidence="2 3">
    <name type="scientific">Acer yangbiense</name>
    <dbReference type="NCBI Taxonomy" id="1000413"/>
    <lineage>
        <taxon>Eukaryota</taxon>
        <taxon>Viridiplantae</taxon>
        <taxon>Streptophyta</taxon>
        <taxon>Embryophyta</taxon>
        <taxon>Tracheophyta</taxon>
        <taxon>Spermatophyta</taxon>
        <taxon>Magnoliopsida</taxon>
        <taxon>eudicotyledons</taxon>
        <taxon>Gunneridae</taxon>
        <taxon>Pentapetalae</taxon>
        <taxon>rosids</taxon>
        <taxon>malvids</taxon>
        <taxon>Sapindales</taxon>
        <taxon>Sapindaceae</taxon>
        <taxon>Hippocastanoideae</taxon>
        <taxon>Acereae</taxon>
        <taxon>Acer</taxon>
    </lineage>
</organism>
<comment type="caution">
    <text evidence="2">The sequence shown here is derived from an EMBL/GenBank/DDBJ whole genome shotgun (WGS) entry which is preliminary data.</text>
</comment>
<evidence type="ECO:0000313" key="2">
    <source>
        <dbReference type="EMBL" id="TXG71617.1"/>
    </source>
</evidence>
<dbReference type="EMBL" id="VAHF01000001">
    <property type="protein sequence ID" value="TXG71617.1"/>
    <property type="molecule type" value="Genomic_DNA"/>
</dbReference>
<feature type="region of interest" description="Disordered" evidence="1">
    <location>
        <begin position="1"/>
        <end position="62"/>
    </location>
</feature>
<dbReference type="AlphaFoldDB" id="A0A5C7IQE6"/>
<protein>
    <submittedName>
        <fullName evidence="2">Uncharacterized protein</fullName>
    </submittedName>
</protein>
<keyword evidence="3" id="KW-1185">Reference proteome</keyword>
<feature type="compositionally biased region" description="Basic residues" evidence="1">
    <location>
        <begin position="32"/>
        <end position="42"/>
    </location>
</feature>
<evidence type="ECO:0000256" key="1">
    <source>
        <dbReference type="SAM" id="MobiDB-lite"/>
    </source>
</evidence>
<dbReference type="Proteomes" id="UP000323000">
    <property type="component" value="Chromosome 1"/>
</dbReference>